<sequence>MKLVIRLVAIAFLLIGGIALIKLLIDNQELGEEIAQLESELGRMSIADSDRVYLVEIETPDVAPEVAQHLDRVWQFRCYMPPGYDVMRFCGGGRVESDGVYFNGGYSSGWGTPSTEAVHELLTISFQEREDRLDVFYAFGGSSGTTTWGRLTPDQINDSLVVQKIVNSAQGPRSFDQDTILPLLKIYDPNSAQDENVAGKIVTTYSGGMFVVCPKSRESEFDQLKRGEMLNESESPRVAKAVTND</sequence>
<feature type="compositionally biased region" description="Basic and acidic residues" evidence="2">
    <location>
        <begin position="224"/>
        <end position="237"/>
    </location>
</feature>
<keyword evidence="3" id="KW-0472">Membrane</keyword>
<evidence type="ECO:0000313" key="5">
    <source>
        <dbReference type="Proteomes" id="UP000238322"/>
    </source>
</evidence>
<accession>A0A2S8F8I2</accession>
<dbReference type="EMBL" id="PUHY01000016">
    <property type="protein sequence ID" value="PQO28459.1"/>
    <property type="molecule type" value="Genomic_DNA"/>
</dbReference>
<feature type="transmembrane region" description="Helical" evidence="3">
    <location>
        <begin position="7"/>
        <end position="25"/>
    </location>
</feature>
<keyword evidence="3" id="KW-0812">Transmembrane</keyword>
<reference evidence="4 5" key="1">
    <citation type="submission" date="2018-02" db="EMBL/GenBank/DDBJ databases">
        <title>Comparative genomes isolates from brazilian mangrove.</title>
        <authorList>
            <person name="Araujo J.E."/>
            <person name="Taketani R.G."/>
            <person name="Silva M.C.P."/>
            <person name="Loureco M.V."/>
            <person name="Andreote F.D."/>
        </authorList>
    </citation>
    <scope>NUCLEOTIDE SEQUENCE [LARGE SCALE GENOMIC DNA]</scope>
    <source>
        <strain evidence="4 5">Hex-1 MGV</strain>
    </source>
</reference>
<proteinExistence type="predicted"/>
<protein>
    <submittedName>
        <fullName evidence="4">Uncharacterized protein</fullName>
    </submittedName>
</protein>
<name>A0A2S8F8I2_9BACT</name>
<feature type="region of interest" description="Disordered" evidence="2">
    <location>
        <begin position="224"/>
        <end position="245"/>
    </location>
</feature>
<dbReference type="RefSeq" id="WP_105333128.1">
    <property type="nucleotide sequence ID" value="NZ_PUHY01000016.1"/>
</dbReference>
<keyword evidence="1" id="KW-0175">Coiled coil</keyword>
<evidence type="ECO:0000256" key="3">
    <source>
        <dbReference type="SAM" id="Phobius"/>
    </source>
</evidence>
<gene>
    <name evidence="4" type="ORF">C5Y83_28010</name>
</gene>
<dbReference type="OrthoDB" id="282934at2"/>
<dbReference type="Proteomes" id="UP000238322">
    <property type="component" value="Unassembled WGS sequence"/>
</dbReference>
<feature type="coiled-coil region" evidence="1">
    <location>
        <begin position="20"/>
        <end position="47"/>
    </location>
</feature>
<keyword evidence="3" id="KW-1133">Transmembrane helix</keyword>
<comment type="caution">
    <text evidence="4">The sequence shown here is derived from an EMBL/GenBank/DDBJ whole genome shotgun (WGS) entry which is preliminary data.</text>
</comment>
<evidence type="ECO:0000256" key="2">
    <source>
        <dbReference type="SAM" id="MobiDB-lite"/>
    </source>
</evidence>
<organism evidence="4 5">
    <name type="scientific">Blastopirellula marina</name>
    <dbReference type="NCBI Taxonomy" id="124"/>
    <lineage>
        <taxon>Bacteria</taxon>
        <taxon>Pseudomonadati</taxon>
        <taxon>Planctomycetota</taxon>
        <taxon>Planctomycetia</taxon>
        <taxon>Pirellulales</taxon>
        <taxon>Pirellulaceae</taxon>
        <taxon>Blastopirellula</taxon>
    </lineage>
</organism>
<dbReference type="AlphaFoldDB" id="A0A2S8F8I2"/>
<evidence type="ECO:0000256" key="1">
    <source>
        <dbReference type="SAM" id="Coils"/>
    </source>
</evidence>
<evidence type="ECO:0000313" key="4">
    <source>
        <dbReference type="EMBL" id="PQO28459.1"/>
    </source>
</evidence>